<sequence length="289" mass="33271">MHKEFYSDQDIPVFIEGQIIHTLNFISAPQRETIPLHSHGSGCYEIHYVAQGRGRAVFSGQACELAAGTLYITGPYVEHAQVYSVQDPIWEYCLYLKLDKGKTFSQLAGLFEQTTFWSGRRQFWAEDILKALFRELERKDTGYKIQAEAYMKLLLISLIRKYKQNHPDKRASTPPSISSRASLIIEESFLYGYQTLTLETLSERLGLSQRQTERLLLGHYGKNFQQKKKEARMAASVIFLTDTTKSITEISHLLGYSTMEHFSAAFRTWYGISPLQYRKQKINPSQDTV</sequence>
<protein>
    <submittedName>
        <fullName evidence="5">AraC family transcriptional regulator</fullName>
    </submittedName>
</protein>
<dbReference type="GO" id="GO:0003700">
    <property type="term" value="F:DNA-binding transcription factor activity"/>
    <property type="evidence" value="ECO:0007669"/>
    <property type="project" value="InterPro"/>
</dbReference>
<comment type="caution">
    <text evidence="5">The sequence shown here is derived from an EMBL/GenBank/DDBJ whole genome shotgun (WGS) entry which is preliminary data.</text>
</comment>
<dbReference type="PANTHER" id="PTHR43280">
    <property type="entry name" value="ARAC-FAMILY TRANSCRIPTIONAL REGULATOR"/>
    <property type="match status" value="1"/>
</dbReference>
<reference evidence="5 6" key="1">
    <citation type="submission" date="2018-08" db="EMBL/GenBank/DDBJ databases">
        <title>A genome reference for cultivated species of the human gut microbiota.</title>
        <authorList>
            <person name="Zou Y."/>
            <person name="Xue W."/>
            <person name="Luo G."/>
        </authorList>
    </citation>
    <scope>NUCLEOTIDE SEQUENCE [LARGE SCALE GENOMIC DNA]</scope>
    <source>
        <strain evidence="5 6">AF26-4BH</strain>
    </source>
</reference>
<dbReference type="RefSeq" id="WP_025488202.1">
    <property type="nucleotide sequence ID" value="NZ_CALBAU010000270.1"/>
</dbReference>
<dbReference type="InterPro" id="IPR018060">
    <property type="entry name" value="HTH_AraC"/>
</dbReference>
<dbReference type="Gene3D" id="1.10.10.60">
    <property type="entry name" value="Homeodomain-like"/>
    <property type="match status" value="1"/>
</dbReference>
<accession>A0A3E3J222</accession>
<name>A0A3E3J222_9FIRM</name>
<dbReference type="Pfam" id="PF02311">
    <property type="entry name" value="AraC_binding"/>
    <property type="match status" value="1"/>
</dbReference>
<evidence type="ECO:0000256" key="1">
    <source>
        <dbReference type="ARBA" id="ARBA00023015"/>
    </source>
</evidence>
<dbReference type="SMART" id="SM00342">
    <property type="entry name" value="HTH_ARAC"/>
    <property type="match status" value="1"/>
</dbReference>
<dbReference type="InterPro" id="IPR037923">
    <property type="entry name" value="HTH-like"/>
</dbReference>
<dbReference type="Gene3D" id="2.60.120.10">
    <property type="entry name" value="Jelly Rolls"/>
    <property type="match status" value="1"/>
</dbReference>
<dbReference type="InterPro" id="IPR018062">
    <property type="entry name" value="HTH_AraC-typ_CS"/>
</dbReference>
<keyword evidence="3" id="KW-0804">Transcription</keyword>
<dbReference type="InterPro" id="IPR020449">
    <property type="entry name" value="Tscrpt_reg_AraC-type_HTH"/>
</dbReference>
<organism evidence="5 6">
    <name type="scientific">Eisenbergiella massiliensis</name>
    <dbReference type="NCBI Taxonomy" id="1720294"/>
    <lineage>
        <taxon>Bacteria</taxon>
        <taxon>Bacillati</taxon>
        <taxon>Bacillota</taxon>
        <taxon>Clostridia</taxon>
        <taxon>Lachnospirales</taxon>
        <taxon>Lachnospiraceae</taxon>
        <taxon>Eisenbergiella</taxon>
    </lineage>
</organism>
<gene>
    <name evidence="5" type="ORF">DWY69_06520</name>
</gene>
<keyword evidence="2" id="KW-0238">DNA-binding</keyword>
<evidence type="ECO:0000313" key="6">
    <source>
        <dbReference type="Proteomes" id="UP000261166"/>
    </source>
</evidence>
<feature type="domain" description="HTH araC/xylS-type" evidence="4">
    <location>
        <begin position="179"/>
        <end position="280"/>
    </location>
</feature>
<proteinExistence type="predicted"/>
<dbReference type="GO" id="GO:0043565">
    <property type="term" value="F:sequence-specific DNA binding"/>
    <property type="evidence" value="ECO:0007669"/>
    <property type="project" value="InterPro"/>
</dbReference>
<dbReference type="SUPFAM" id="SSF51215">
    <property type="entry name" value="Regulatory protein AraC"/>
    <property type="match status" value="1"/>
</dbReference>
<evidence type="ECO:0000256" key="3">
    <source>
        <dbReference type="ARBA" id="ARBA00023163"/>
    </source>
</evidence>
<dbReference type="EMBL" id="QVLU01000004">
    <property type="protein sequence ID" value="RGE73131.1"/>
    <property type="molecule type" value="Genomic_DNA"/>
</dbReference>
<dbReference type="PROSITE" id="PS00041">
    <property type="entry name" value="HTH_ARAC_FAMILY_1"/>
    <property type="match status" value="1"/>
</dbReference>
<evidence type="ECO:0000313" key="5">
    <source>
        <dbReference type="EMBL" id="RGE73131.1"/>
    </source>
</evidence>
<dbReference type="Proteomes" id="UP000261166">
    <property type="component" value="Unassembled WGS sequence"/>
</dbReference>
<evidence type="ECO:0000256" key="2">
    <source>
        <dbReference type="ARBA" id="ARBA00023125"/>
    </source>
</evidence>
<dbReference type="Pfam" id="PF12833">
    <property type="entry name" value="HTH_18"/>
    <property type="match status" value="1"/>
</dbReference>
<keyword evidence="1" id="KW-0805">Transcription regulation</keyword>
<dbReference type="PRINTS" id="PR00032">
    <property type="entry name" value="HTHARAC"/>
</dbReference>
<dbReference type="OrthoDB" id="2329780at2"/>
<dbReference type="InterPro" id="IPR014710">
    <property type="entry name" value="RmlC-like_jellyroll"/>
</dbReference>
<dbReference type="PANTHER" id="PTHR43280:SF2">
    <property type="entry name" value="HTH-TYPE TRANSCRIPTIONAL REGULATOR EXSA"/>
    <property type="match status" value="1"/>
</dbReference>
<evidence type="ECO:0000259" key="4">
    <source>
        <dbReference type="PROSITE" id="PS01124"/>
    </source>
</evidence>
<dbReference type="AlphaFoldDB" id="A0A3E3J222"/>
<dbReference type="InterPro" id="IPR003313">
    <property type="entry name" value="AraC-bd"/>
</dbReference>
<dbReference type="SUPFAM" id="SSF46689">
    <property type="entry name" value="Homeodomain-like"/>
    <property type="match status" value="1"/>
</dbReference>
<dbReference type="PROSITE" id="PS01124">
    <property type="entry name" value="HTH_ARAC_FAMILY_2"/>
    <property type="match status" value="1"/>
</dbReference>
<dbReference type="InterPro" id="IPR009057">
    <property type="entry name" value="Homeodomain-like_sf"/>
</dbReference>